<accession>A0A9E5K174</accession>
<gene>
    <name evidence="2" type="ORF">G8770_15455</name>
</gene>
<reference evidence="2" key="1">
    <citation type="submission" date="2020-03" db="EMBL/GenBank/DDBJ databases">
        <authorList>
            <person name="Guo F."/>
        </authorList>
    </citation>
    <scope>NUCLEOTIDE SEQUENCE</scope>
    <source>
        <strain evidence="2">JCM 30134</strain>
    </source>
</reference>
<dbReference type="AlphaFoldDB" id="A0A9E5K174"/>
<keyword evidence="1" id="KW-1133">Transmembrane helix</keyword>
<keyword evidence="1" id="KW-0812">Transmembrane</keyword>
<comment type="caution">
    <text evidence="2">The sequence shown here is derived from an EMBL/GenBank/DDBJ whole genome shotgun (WGS) entry which is preliminary data.</text>
</comment>
<sequence>MVLLKILGILFLALLIAIPLLERFGKEQSPEQTQAMSRWILPLVMLLALLQLIFYLIGP</sequence>
<keyword evidence="3" id="KW-1185">Reference proteome</keyword>
<name>A0A9E5K174_9GAMM</name>
<proteinExistence type="predicted"/>
<dbReference type="EMBL" id="JAAONZ010000013">
    <property type="protein sequence ID" value="NHO66947.1"/>
    <property type="molecule type" value="Genomic_DNA"/>
</dbReference>
<keyword evidence="1" id="KW-0472">Membrane</keyword>
<protein>
    <submittedName>
        <fullName evidence="2">Uncharacterized protein</fullName>
    </submittedName>
</protein>
<dbReference type="RefSeq" id="WP_167188734.1">
    <property type="nucleotide sequence ID" value="NZ_JAAONZ010000013.1"/>
</dbReference>
<evidence type="ECO:0000313" key="2">
    <source>
        <dbReference type="EMBL" id="NHO66947.1"/>
    </source>
</evidence>
<evidence type="ECO:0000256" key="1">
    <source>
        <dbReference type="SAM" id="Phobius"/>
    </source>
</evidence>
<organism evidence="2 3">
    <name type="scientific">Pseudomaricurvus hydrocarbonicus</name>
    <dbReference type="NCBI Taxonomy" id="1470433"/>
    <lineage>
        <taxon>Bacteria</taxon>
        <taxon>Pseudomonadati</taxon>
        <taxon>Pseudomonadota</taxon>
        <taxon>Gammaproteobacteria</taxon>
        <taxon>Cellvibrionales</taxon>
        <taxon>Cellvibrionaceae</taxon>
        <taxon>Pseudomaricurvus</taxon>
    </lineage>
</organism>
<dbReference type="Proteomes" id="UP000787472">
    <property type="component" value="Unassembled WGS sequence"/>
</dbReference>
<feature type="transmembrane region" description="Helical" evidence="1">
    <location>
        <begin position="39"/>
        <end position="57"/>
    </location>
</feature>
<evidence type="ECO:0000313" key="3">
    <source>
        <dbReference type="Proteomes" id="UP000787472"/>
    </source>
</evidence>